<comment type="caution">
    <text evidence="1">The sequence shown here is derived from an EMBL/GenBank/DDBJ whole genome shotgun (WGS) entry which is preliminary data.</text>
</comment>
<dbReference type="InterPro" id="IPR042257">
    <property type="entry name" value="DGOK_C"/>
</dbReference>
<name>A0ABS1S0X6_9RHOB</name>
<evidence type="ECO:0000313" key="1">
    <source>
        <dbReference type="EMBL" id="MBL3672351.1"/>
    </source>
</evidence>
<dbReference type="Proteomes" id="UP000644749">
    <property type="component" value="Unassembled WGS sequence"/>
</dbReference>
<accession>A0ABS1S0X6</accession>
<organism evidence="1 2">
    <name type="scientific">Paracoccus aerius</name>
    <dbReference type="NCBI Taxonomy" id="1915382"/>
    <lineage>
        <taxon>Bacteria</taxon>
        <taxon>Pseudomonadati</taxon>
        <taxon>Pseudomonadota</taxon>
        <taxon>Alphaproteobacteria</taxon>
        <taxon>Rhodobacterales</taxon>
        <taxon>Paracoccaceae</taxon>
        <taxon>Paracoccus</taxon>
    </lineage>
</organism>
<dbReference type="InterPro" id="IPR007729">
    <property type="entry name" value="DGOK"/>
</dbReference>
<dbReference type="Gene3D" id="3.30.420.310">
    <property type="entry name" value="2-keto-3-deoxy-galactonokinase, C-terminal domain"/>
    <property type="match status" value="1"/>
</dbReference>
<dbReference type="EMBL" id="JAESHT010000002">
    <property type="protein sequence ID" value="MBL3672351.1"/>
    <property type="molecule type" value="Genomic_DNA"/>
</dbReference>
<evidence type="ECO:0000313" key="2">
    <source>
        <dbReference type="Proteomes" id="UP000644749"/>
    </source>
</evidence>
<gene>
    <name evidence="1" type="ORF">JL111_02535</name>
</gene>
<proteinExistence type="predicted"/>
<dbReference type="Pfam" id="PF05035">
    <property type="entry name" value="DGOK"/>
    <property type="match status" value="1"/>
</dbReference>
<sequence>MQQDWAAAELAGGELRLRLGDEVLAVPCGDDPAGALCTLLLPRLSLGQAVTVVATGWPGMAPIAVPCPIPRPATALRLDPRISLHPVPGLMQDRPVDLIQAQVLLVAGHLAEDPDFDGILCLPGRQTAWAQVSAQEIVSFRSFLTAEILSTLSHDPEAAVTAGFDDAVSQAMSRPAALAAELSSVRAGLGLGRLDGPQAADRLAGLLIGAELAAARPWWLGQNVVVIAGGWLADRYLRALAAQGVAVAQADPAQALQRGIRTMLSPA</sequence>
<protein>
    <submittedName>
        <fullName evidence="1">2-dehydro-3-deoxygalactonokinase</fullName>
    </submittedName>
</protein>
<dbReference type="RefSeq" id="WP_191307361.1">
    <property type="nucleotide sequence ID" value="NZ_BNCL01000001.1"/>
</dbReference>
<keyword evidence="2" id="KW-1185">Reference proteome</keyword>
<reference evidence="1 2" key="1">
    <citation type="submission" date="2021-01" db="EMBL/GenBank/DDBJ databases">
        <title>011410 draft genome.</title>
        <authorList>
            <person name="Lang L."/>
        </authorList>
    </citation>
    <scope>NUCLEOTIDE SEQUENCE [LARGE SCALE GENOMIC DNA]</scope>
    <source>
        <strain evidence="1 2">KCTC 42845</strain>
    </source>
</reference>